<dbReference type="CDD" id="cd17557">
    <property type="entry name" value="REC_Rcp-like"/>
    <property type="match status" value="1"/>
</dbReference>
<evidence type="ECO:0000256" key="1">
    <source>
        <dbReference type="PROSITE-ProRule" id="PRU00169"/>
    </source>
</evidence>
<dbReference type="Gene3D" id="3.40.50.2300">
    <property type="match status" value="1"/>
</dbReference>
<dbReference type="Pfam" id="PF00072">
    <property type="entry name" value="Response_reg"/>
    <property type="match status" value="1"/>
</dbReference>
<evidence type="ECO:0000313" key="4">
    <source>
        <dbReference type="Proteomes" id="UP000501648"/>
    </source>
</evidence>
<dbReference type="InterPro" id="IPR011006">
    <property type="entry name" value="CheY-like_superfamily"/>
</dbReference>
<evidence type="ECO:0000259" key="2">
    <source>
        <dbReference type="PROSITE" id="PS50110"/>
    </source>
</evidence>
<proteinExistence type="predicted"/>
<evidence type="ECO:0000313" key="3">
    <source>
        <dbReference type="EMBL" id="QJQ02234.1"/>
    </source>
</evidence>
<dbReference type="PANTHER" id="PTHR44520">
    <property type="entry name" value="RESPONSE REGULATOR RCP1-RELATED"/>
    <property type="match status" value="1"/>
</dbReference>
<sequence length="141" mass="16016">MASTEPRKEVSLLIVDDDDIDVMGVRRALEKLRIANPSFRARDGLEALDMLRGGMLPSPSIVLLDLNMPRMNGIEFLRELRADKMLTKTVVFVLTTSKADEDMAMAYEKHIAGYMTKSTINRDFMSAIGLLEHYWRIVELP</sequence>
<dbReference type="SUPFAM" id="SSF52172">
    <property type="entry name" value="CheY-like"/>
    <property type="match status" value="1"/>
</dbReference>
<dbReference type="PROSITE" id="PS50110">
    <property type="entry name" value="RESPONSE_REGULATORY"/>
    <property type="match status" value="1"/>
</dbReference>
<gene>
    <name evidence="3" type="ORF">C798_18935</name>
</gene>
<accession>A0A6M3ZU99</accession>
<dbReference type="AlphaFoldDB" id="A0A6M3ZU99"/>
<dbReference type="InterPro" id="IPR052893">
    <property type="entry name" value="TCS_response_regulator"/>
</dbReference>
<feature type="modified residue" description="4-aspartylphosphate" evidence="1">
    <location>
        <position position="65"/>
    </location>
</feature>
<dbReference type="EMBL" id="CP008956">
    <property type="protein sequence ID" value="QJQ02234.1"/>
    <property type="molecule type" value="Genomic_DNA"/>
</dbReference>
<dbReference type="SMART" id="SM00448">
    <property type="entry name" value="REC"/>
    <property type="match status" value="1"/>
</dbReference>
<dbReference type="PANTHER" id="PTHR44520:SF2">
    <property type="entry name" value="RESPONSE REGULATOR RCP1"/>
    <property type="match status" value="1"/>
</dbReference>
<protein>
    <submittedName>
        <fullName evidence="3">Response regulator</fullName>
    </submittedName>
</protein>
<organism evidence="3 4">
    <name type="scientific">Herbaspirillum rubrisubalbicans Os34</name>
    <dbReference type="NCBI Taxonomy" id="1235827"/>
    <lineage>
        <taxon>Bacteria</taxon>
        <taxon>Pseudomonadati</taxon>
        <taxon>Pseudomonadota</taxon>
        <taxon>Betaproteobacteria</taxon>
        <taxon>Burkholderiales</taxon>
        <taxon>Oxalobacteraceae</taxon>
        <taxon>Herbaspirillum</taxon>
    </lineage>
</organism>
<dbReference type="GO" id="GO:0000160">
    <property type="term" value="P:phosphorelay signal transduction system"/>
    <property type="evidence" value="ECO:0007669"/>
    <property type="project" value="InterPro"/>
</dbReference>
<dbReference type="RefSeq" id="WP_017452996.1">
    <property type="nucleotide sequence ID" value="NZ_CP008956.1"/>
</dbReference>
<reference evidence="3 4" key="1">
    <citation type="journal article" date="2012" name="J. Bacteriol.">
        <title>Genome sequence of the pathogenic Herbaspirillum seropedicae strain Os34, isolated from rice roots.</title>
        <authorList>
            <person name="Ye W."/>
            <person name="Ye S."/>
            <person name="Liu J."/>
            <person name="Chang S."/>
            <person name="Chen M."/>
            <person name="Zhu B."/>
            <person name="Guo L."/>
            <person name="An Q."/>
        </authorList>
    </citation>
    <scope>NUCLEOTIDE SEQUENCE [LARGE SCALE GENOMIC DNA]</scope>
    <source>
        <strain evidence="3 4">Os34</strain>
    </source>
</reference>
<name>A0A6M3ZU99_9BURK</name>
<dbReference type="Proteomes" id="UP000501648">
    <property type="component" value="Chromosome"/>
</dbReference>
<feature type="domain" description="Response regulatory" evidence="2">
    <location>
        <begin position="11"/>
        <end position="132"/>
    </location>
</feature>
<dbReference type="InterPro" id="IPR001789">
    <property type="entry name" value="Sig_transdc_resp-reg_receiver"/>
</dbReference>
<keyword evidence="1" id="KW-0597">Phosphoprotein</keyword>